<dbReference type="PANTHER" id="PTHR42830:SF1">
    <property type="entry name" value="OSMOTICALLY INDUCIBLE FAMILY PROTEIN"/>
    <property type="match status" value="1"/>
</dbReference>
<comment type="caution">
    <text evidence="1">The sequence shown here is derived from an EMBL/GenBank/DDBJ whole genome shotgun (WGS) entry which is preliminary data.</text>
</comment>
<dbReference type="SUPFAM" id="SSF82784">
    <property type="entry name" value="OsmC-like"/>
    <property type="match status" value="1"/>
</dbReference>
<dbReference type="RefSeq" id="WP_065163890.1">
    <property type="nucleotide sequence ID" value="NZ_BLKX01000001.1"/>
</dbReference>
<dbReference type="EMBL" id="BLKX01000001">
    <property type="protein sequence ID" value="GFG77786.1"/>
    <property type="molecule type" value="Genomic_DNA"/>
</dbReference>
<protein>
    <submittedName>
        <fullName evidence="1">Peroxiredoxin</fullName>
    </submittedName>
</protein>
<dbReference type="Gene3D" id="3.30.300.20">
    <property type="match status" value="1"/>
</dbReference>
<proteinExistence type="predicted"/>
<organism evidence="1 2">
    <name type="scientific">Mycobacterium paragordonae</name>
    <dbReference type="NCBI Taxonomy" id="1389713"/>
    <lineage>
        <taxon>Bacteria</taxon>
        <taxon>Bacillati</taxon>
        <taxon>Actinomycetota</taxon>
        <taxon>Actinomycetes</taxon>
        <taxon>Mycobacteriales</taxon>
        <taxon>Mycobacteriaceae</taxon>
        <taxon>Mycobacterium</taxon>
    </lineage>
</organism>
<dbReference type="PANTHER" id="PTHR42830">
    <property type="entry name" value="OSMOTICALLY INDUCIBLE FAMILY PROTEIN"/>
    <property type="match status" value="1"/>
</dbReference>
<dbReference type="InterPro" id="IPR036102">
    <property type="entry name" value="OsmC/Ohrsf"/>
</dbReference>
<evidence type="ECO:0000313" key="2">
    <source>
        <dbReference type="Proteomes" id="UP000465240"/>
    </source>
</evidence>
<keyword evidence="2" id="KW-1185">Reference proteome</keyword>
<dbReference type="NCBIfam" id="TIGR03562">
    <property type="entry name" value="osmo_induc_OsmC"/>
    <property type="match status" value="1"/>
</dbReference>
<dbReference type="InterPro" id="IPR019904">
    <property type="entry name" value="Peroxiredoxin_OsmC"/>
</dbReference>
<dbReference type="InterPro" id="IPR003718">
    <property type="entry name" value="OsmC/Ohr_fam"/>
</dbReference>
<dbReference type="InterPro" id="IPR052707">
    <property type="entry name" value="OsmC_Ohr_Peroxiredoxin"/>
</dbReference>
<dbReference type="Pfam" id="PF02566">
    <property type="entry name" value="OsmC"/>
    <property type="match status" value="1"/>
</dbReference>
<sequence length="155" mass="15926">MSIADRTARTTWVGPLASGEGKLSQGSRGALDGLPLTWASRTEQPGGKTSPEELAAAAHSSCFSMALALKLGENDTPPERLDVTATVTLDAVDGVPTITASRLQVRARVVGLDEEAFAAVVGEAAGLCPVSRLFAGATISVDAELDESEPVRHAG</sequence>
<reference evidence="1 2" key="1">
    <citation type="journal article" date="2019" name="Emerg. Microbes Infect.">
        <title>Comprehensive subspecies identification of 175 nontuberculous mycobacteria species based on 7547 genomic profiles.</title>
        <authorList>
            <person name="Matsumoto Y."/>
            <person name="Kinjo T."/>
            <person name="Motooka D."/>
            <person name="Nabeya D."/>
            <person name="Jung N."/>
            <person name="Uechi K."/>
            <person name="Horii T."/>
            <person name="Iida T."/>
            <person name="Fujita J."/>
            <person name="Nakamura S."/>
        </authorList>
    </citation>
    <scope>NUCLEOTIDE SEQUENCE [LARGE SCALE GENOMIC DNA]</scope>
    <source>
        <strain evidence="1 2">JCM 18565</strain>
    </source>
</reference>
<accession>A0ABQ1C040</accession>
<dbReference type="InterPro" id="IPR015946">
    <property type="entry name" value="KH_dom-like_a/b"/>
</dbReference>
<name>A0ABQ1C040_9MYCO</name>
<gene>
    <name evidence="1" type="ORF">MPRG_10620</name>
</gene>
<dbReference type="Proteomes" id="UP000465240">
    <property type="component" value="Unassembled WGS sequence"/>
</dbReference>
<evidence type="ECO:0000313" key="1">
    <source>
        <dbReference type="EMBL" id="GFG77786.1"/>
    </source>
</evidence>